<dbReference type="InterPro" id="IPR004045">
    <property type="entry name" value="Glutathione_S-Trfase_N"/>
</dbReference>
<evidence type="ECO:0000313" key="3">
    <source>
        <dbReference type="Proteomes" id="UP001385951"/>
    </source>
</evidence>
<dbReference type="Pfam" id="PF22041">
    <property type="entry name" value="GST_C_7"/>
    <property type="match status" value="1"/>
</dbReference>
<gene>
    <name evidence="2" type="ORF">QCA50_006838</name>
</gene>
<evidence type="ECO:0000313" key="2">
    <source>
        <dbReference type="EMBL" id="KAK7690187.1"/>
    </source>
</evidence>
<protein>
    <recommendedName>
        <fullName evidence="1">GST N-terminal domain-containing protein</fullName>
    </recommendedName>
</protein>
<dbReference type="InterPro" id="IPR036282">
    <property type="entry name" value="Glutathione-S-Trfase_C_sf"/>
</dbReference>
<dbReference type="Pfam" id="PF13409">
    <property type="entry name" value="GST_N_2"/>
    <property type="match status" value="1"/>
</dbReference>
<dbReference type="SUPFAM" id="SSF47616">
    <property type="entry name" value="GST C-terminal domain-like"/>
    <property type="match status" value="1"/>
</dbReference>
<evidence type="ECO:0000259" key="1">
    <source>
        <dbReference type="PROSITE" id="PS50404"/>
    </source>
</evidence>
<proteinExistence type="predicted"/>
<dbReference type="SUPFAM" id="SSF52833">
    <property type="entry name" value="Thioredoxin-like"/>
    <property type="match status" value="1"/>
</dbReference>
<dbReference type="InterPro" id="IPR036249">
    <property type="entry name" value="Thioredoxin-like_sf"/>
</dbReference>
<dbReference type="AlphaFoldDB" id="A0AAW0GCN7"/>
<dbReference type="Gene3D" id="1.20.1050.10">
    <property type="match status" value="1"/>
</dbReference>
<dbReference type="Proteomes" id="UP001385951">
    <property type="component" value="Unassembled WGS sequence"/>
</dbReference>
<comment type="caution">
    <text evidence="2">The sequence shown here is derived from an EMBL/GenBank/DDBJ whole genome shotgun (WGS) entry which is preliminary data.</text>
</comment>
<sequence>MSEPIVLYDIPTIFPGTSKAWSPNTWRIRLALAYKGLSFKTEWVDWPDIENVCKAIGAEPTGIKAAGGPFYTLPVIRDPETGAVISDSLKIALYLDKTYPNTPPLFPHNTQTFQSAFGHAAYMAIIGAMFHTVALPTANSFSPAGSEYFRATRTSNFGEAFKIPESRPADEVAQFWKALEGGFDLVSTWWDTGNSNGPFIMGDSLTYGDTVIAGLLYWAKVVLGEDSEGWKKFIVWDGGRWARLLKAFEQYENMN</sequence>
<keyword evidence="3" id="KW-1185">Reference proteome</keyword>
<organism evidence="2 3">
    <name type="scientific">Cerrena zonata</name>
    <dbReference type="NCBI Taxonomy" id="2478898"/>
    <lineage>
        <taxon>Eukaryota</taxon>
        <taxon>Fungi</taxon>
        <taxon>Dikarya</taxon>
        <taxon>Basidiomycota</taxon>
        <taxon>Agaricomycotina</taxon>
        <taxon>Agaricomycetes</taxon>
        <taxon>Polyporales</taxon>
        <taxon>Cerrenaceae</taxon>
        <taxon>Cerrena</taxon>
    </lineage>
</organism>
<dbReference type="InterPro" id="IPR054416">
    <property type="entry name" value="GST_UstS-like_C"/>
</dbReference>
<dbReference type="EMBL" id="JASBNA010000007">
    <property type="protein sequence ID" value="KAK7690187.1"/>
    <property type="molecule type" value="Genomic_DNA"/>
</dbReference>
<name>A0AAW0GCN7_9APHY</name>
<reference evidence="2 3" key="1">
    <citation type="submission" date="2022-09" db="EMBL/GenBank/DDBJ databases">
        <authorList>
            <person name="Palmer J.M."/>
        </authorList>
    </citation>
    <scope>NUCLEOTIDE SEQUENCE [LARGE SCALE GENOMIC DNA]</scope>
    <source>
        <strain evidence="2 3">DSM 7382</strain>
    </source>
</reference>
<dbReference type="PROSITE" id="PS50404">
    <property type="entry name" value="GST_NTER"/>
    <property type="match status" value="1"/>
</dbReference>
<dbReference type="Gene3D" id="3.40.30.10">
    <property type="entry name" value="Glutaredoxin"/>
    <property type="match status" value="1"/>
</dbReference>
<feature type="domain" description="GST N-terminal" evidence="1">
    <location>
        <begin position="12"/>
        <end position="103"/>
    </location>
</feature>
<accession>A0AAW0GCN7</accession>